<reference evidence="1 2" key="1">
    <citation type="submission" date="2018-11" db="EMBL/GenBank/DDBJ databases">
        <authorList>
            <consortium name="Pathogen Informatics"/>
        </authorList>
    </citation>
    <scope>NUCLEOTIDE SEQUENCE [LARGE SCALE GENOMIC DNA]</scope>
</reference>
<gene>
    <name evidence="1" type="ORF">SVUK_LOCUS15175</name>
</gene>
<accession>A0A3P7JV95</accession>
<evidence type="ECO:0008006" key="3">
    <source>
        <dbReference type="Google" id="ProtNLM"/>
    </source>
</evidence>
<dbReference type="Proteomes" id="UP000270094">
    <property type="component" value="Unassembled WGS sequence"/>
</dbReference>
<dbReference type="SUPFAM" id="SSF56112">
    <property type="entry name" value="Protein kinase-like (PK-like)"/>
    <property type="match status" value="1"/>
</dbReference>
<dbReference type="AlphaFoldDB" id="A0A3P7JV95"/>
<dbReference type="InterPro" id="IPR050235">
    <property type="entry name" value="CK1_Ser-Thr_kinase"/>
</dbReference>
<dbReference type="Gene3D" id="3.30.200.20">
    <property type="entry name" value="Phosphorylase Kinase, domain 1"/>
    <property type="match status" value="1"/>
</dbReference>
<protein>
    <recommendedName>
        <fullName evidence="3">Protein kinase domain-containing protein</fullName>
    </recommendedName>
</protein>
<sequence>MSVEEARNLRVGKIVGGRWRLISKLGEGAMGAVYKVEDRNRKNFLGAMKVEDDLTEGGVLKLEVFVLKKLQALKYAIRLYDSGKTMKYCFMVMSLCGEDLMTLKRSYTSGMTRSFVAVDEATGRLAIRQPRGGEQLFRGTPRYCSLTCHLRKEQVCCTQCTNRNILIILRDEWMIYGHGFTLLLRSTLDYLGLSVVRMKMR</sequence>
<evidence type="ECO:0000313" key="1">
    <source>
        <dbReference type="EMBL" id="VDM80177.1"/>
    </source>
</evidence>
<keyword evidence="2" id="KW-1185">Reference proteome</keyword>
<organism evidence="1 2">
    <name type="scientific">Strongylus vulgaris</name>
    <name type="common">Blood worm</name>
    <dbReference type="NCBI Taxonomy" id="40348"/>
    <lineage>
        <taxon>Eukaryota</taxon>
        <taxon>Metazoa</taxon>
        <taxon>Ecdysozoa</taxon>
        <taxon>Nematoda</taxon>
        <taxon>Chromadorea</taxon>
        <taxon>Rhabditida</taxon>
        <taxon>Rhabditina</taxon>
        <taxon>Rhabditomorpha</taxon>
        <taxon>Strongyloidea</taxon>
        <taxon>Strongylidae</taxon>
        <taxon>Strongylus</taxon>
    </lineage>
</organism>
<dbReference type="OrthoDB" id="5979581at2759"/>
<proteinExistence type="predicted"/>
<name>A0A3P7JV95_STRVU</name>
<evidence type="ECO:0000313" key="2">
    <source>
        <dbReference type="Proteomes" id="UP000270094"/>
    </source>
</evidence>
<dbReference type="PANTHER" id="PTHR11909">
    <property type="entry name" value="CASEIN KINASE-RELATED"/>
    <property type="match status" value="1"/>
</dbReference>
<dbReference type="EMBL" id="UYYB01107627">
    <property type="protein sequence ID" value="VDM80177.1"/>
    <property type="molecule type" value="Genomic_DNA"/>
</dbReference>
<dbReference type="InterPro" id="IPR011009">
    <property type="entry name" value="Kinase-like_dom_sf"/>
</dbReference>